<protein>
    <submittedName>
        <fullName evidence="2">Endonuclease/exonuclease/phosphatase family metal-dependent hydrolase</fullName>
    </submittedName>
</protein>
<dbReference type="OrthoDB" id="9793162at2"/>
<keyword evidence="2" id="KW-0540">Nuclease</keyword>
<name>A0A2T0UWS5_9ACTN</name>
<dbReference type="GO" id="GO:0004519">
    <property type="term" value="F:endonuclease activity"/>
    <property type="evidence" value="ECO:0007669"/>
    <property type="project" value="UniProtKB-KW"/>
</dbReference>
<organism evidence="2 3">
    <name type="scientific">Glycomyces artemisiae</name>
    <dbReference type="NCBI Taxonomy" id="1076443"/>
    <lineage>
        <taxon>Bacteria</taxon>
        <taxon>Bacillati</taxon>
        <taxon>Actinomycetota</taxon>
        <taxon>Actinomycetes</taxon>
        <taxon>Glycomycetales</taxon>
        <taxon>Glycomycetaceae</taxon>
        <taxon>Glycomyces</taxon>
    </lineage>
</organism>
<evidence type="ECO:0000313" key="3">
    <source>
        <dbReference type="Proteomes" id="UP000238176"/>
    </source>
</evidence>
<dbReference type="Pfam" id="PF03372">
    <property type="entry name" value="Exo_endo_phos"/>
    <property type="match status" value="1"/>
</dbReference>
<feature type="domain" description="Endonuclease/exonuclease/phosphatase" evidence="1">
    <location>
        <begin position="70"/>
        <end position="292"/>
    </location>
</feature>
<dbReference type="EMBL" id="PVTJ01000001">
    <property type="protein sequence ID" value="PRY62369.1"/>
    <property type="molecule type" value="Genomic_DNA"/>
</dbReference>
<gene>
    <name evidence="2" type="ORF">B0I28_101698</name>
</gene>
<keyword evidence="2" id="KW-0378">Hydrolase</keyword>
<proteinExistence type="predicted"/>
<dbReference type="PANTHER" id="PTHR12121">
    <property type="entry name" value="CARBON CATABOLITE REPRESSOR PROTEIN 4"/>
    <property type="match status" value="1"/>
</dbReference>
<dbReference type="Gene3D" id="3.60.10.10">
    <property type="entry name" value="Endonuclease/exonuclease/phosphatase"/>
    <property type="match status" value="1"/>
</dbReference>
<dbReference type="AlphaFoldDB" id="A0A2T0UWS5"/>
<dbReference type="InterPro" id="IPR005135">
    <property type="entry name" value="Endo/exonuclease/phosphatase"/>
</dbReference>
<evidence type="ECO:0000313" key="2">
    <source>
        <dbReference type="EMBL" id="PRY62369.1"/>
    </source>
</evidence>
<keyword evidence="2" id="KW-0255">Endonuclease</keyword>
<reference evidence="2 3" key="1">
    <citation type="submission" date="2018-03" db="EMBL/GenBank/DDBJ databases">
        <title>Genomic Encyclopedia of Type Strains, Phase III (KMG-III): the genomes of soil and plant-associated and newly described type strains.</title>
        <authorList>
            <person name="Whitman W."/>
        </authorList>
    </citation>
    <scope>NUCLEOTIDE SEQUENCE [LARGE SCALE GENOMIC DNA]</scope>
    <source>
        <strain evidence="2 3">CGMCC 4.7067</strain>
    </source>
</reference>
<evidence type="ECO:0000259" key="1">
    <source>
        <dbReference type="Pfam" id="PF03372"/>
    </source>
</evidence>
<dbReference type="Proteomes" id="UP000238176">
    <property type="component" value="Unassembled WGS sequence"/>
</dbReference>
<dbReference type="GO" id="GO:0000175">
    <property type="term" value="F:3'-5'-RNA exonuclease activity"/>
    <property type="evidence" value="ECO:0007669"/>
    <property type="project" value="TreeGrafter"/>
</dbReference>
<comment type="caution">
    <text evidence="2">The sequence shown here is derived from an EMBL/GenBank/DDBJ whole genome shotgun (WGS) entry which is preliminary data.</text>
</comment>
<dbReference type="InterPro" id="IPR050410">
    <property type="entry name" value="CCR4/nocturin_mRNA_transcr"/>
</dbReference>
<dbReference type="PANTHER" id="PTHR12121:SF36">
    <property type="entry name" value="ENDONUCLEASE_EXONUCLEASE_PHOSPHATASE DOMAIN-CONTAINING PROTEIN"/>
    <property type="match status" value="1"/>
</dbReference>
<sequence>MKLQRGGGSGAMVATMDTVRNAAPPDQPPALAGVPLVGPVAAPELQVMTYNLKTASGRAPHSWWKRRPFVAQVVRDERPTVLCTQEGQFYQLRELREDLDGYDWVHLGCAGGSRSGSTAILWDASRVVPVAYDHLWLSRHPDRIGSRAWGTGAIRMLTWVRFEDKATGKDFHVANVHLDHRSERARRKGAAMCRDLLRGFQGPAVLAGDFNCRPDSEAHAVLARDLADAWDTAATRLTPDWGTFNSWRTTPAENGRRIDWIMVKSGPKRQELTVRRAGVNTRTGDGLAPSDHWPVQAVFTIGRLCWF</sequence>
<keyword evidence="3" id="KW-1185">Reference proteome</keyword>
<dbReference type="InterPro" id="IPR036691">
    <property type="entry name" value="Endo/exonu/phosph_ase_sf"/>
</dbReference>
<dbReference type="CDD" id="cd09083">
    <property type="entry name" value="EEP-1"/>
    <property type="match status" value="1"/>
</dbReference>
<dbReference type="SUPFAM" id="SSF56219">
    <property type="entry name" value="DNase I-like"/>
    <property type="match status" value="1"/>
</dbReference>
<keyword evidence="2" id="KW-0269">Exonuclease</keyword>
<accession>A0A2T0UWS5</accession>